<dbReference type="Proteomes" id="UP000234681">
    <property type="component" value="Chromosome 8"/>
</dbReference>
<keyword evidence="1" id="KW-1133">Transmembrane helix</keyword>
<evidence type="ECO:0000313" key="2">
    <source>
        <dbReference type="EMBL" id="EDL76975.1"/>
    </source>
</evidence>
<evidence type="ECO:0000313" key="3">
    <source>
        <dbReference type="Proteomes" id="UP000234681"/>
    </source>
</evidence>
<evidence type="ECO:0000256" key="1">
    <source>
        <dbReference type="SAM" id="Phobius"/>
    </source>
</evidence>
<feature type="transmembrane region" description="Helical" evidence="1">
    <location>
        <begin position="29"/>
        <end position="48"/>
    </location>
</feature>
<sequence length="62" mass="7028">MILSLFKNQASHGGGKSVRMPMSCTYESFYFLSLILGLVSPTLLRIPYITENDCKINFYGNF</sequence>
<proteinExistence type="predicted"/>
<keyword evidence="1" id="KW-0812">Transmembrane</keyword>
<accession>A6I3Q2</accession>
<name>A6I3Q2_RAT</name>
<keyword evidence="1" id="KW-0472">Membrane</keyword>
<dbReference type="EMBL" id="CH473954">
    <property type="protein sequence ID" value="EDL76975.1"/>
    <property type="molecule type" value="Genomic_DNA"/>
</dbReference>
<reference evidence="2 3" key="1">
    <citation type="submission" date="2005-09" db="EMBL/GenBank/DDBJ databases">
        <authorList>
            <person name="Mural R.J."/>
            <person name="Li P.W."/>
            <person name="Adams M.D."/>
            <person name="Amanatides P.G."/>
            <person name="Baden-Tillson H."/>
            <person name="Barnstead M."/>
            <person name="Chin S.H."/>
            <person name="Dew I."/>
            <person name="Evans C.A."/>
            <person name="Ferriera S."/>
            <person name="Flanigan M."/>
            <person name="Fosler C."/>
            <person name="Glodek A."/>
            <person name="Gu Z."/>
            <person name="Holt R.A."/>
            <person name="Jennings D."/>
            <person name="Kraft C.L."/>
            <person name="Lu F."/>
            <person name="Nguyen T."/>
            <person name="Nusskern D.R."/>
            <person name="Pfannkoch C.M."/>
            <person name="Sitter C."/>
            <person name="Sutton G.G."/>
            <person name="Venter J.C."/>
            <person name="Wang Z."/>
            <person name="Woodage T."/>
            <person name="Zheng X.H."/>
            <person name="Zhong F."/>
        </authorList>
    </citation>
    <scope>NUCLEOTIDE SEQUENCE [LARGE SCALE GENOMIC DNA]</scope>
    <source>
        <strain>BN</strain>
        <strain evidence="3">Sprague-Dawley</strain>
    </source>
</reference>
<dbReference type="AlphaFoldDB" id="A6I3Q2"/>
<organism evidence="2 3">
    <name type="scientific">Rattus norvegicus</name>
    <name type="common">Rat</name>
    <dbReference type="NCBI Taxonomy" id="10116"/>
    <lineage>
        <taxon>Eukaryota</taxon>
        <taxon>Metazoa</taxon>
        <taxon>Chordata</taxon>
        <taxon>Craniata</taxon>
        <taxon>Vertebrata</taxon>
        <taxon>Euteleostomi</taxon>
        <taxon>Mammalia</taxon>
        <taxon>Eutheria</taxon>
        <taxon>Euarchontoglires</taxon>
        <taxon>Glires</taxon>
        <taxon>Rodentia</taxon>
        <taxon>Myomorpha</taxon>
        <taxon>Muroidea</taxon>
        <taxon>Muridae</taxon>
        <taxon>Murinae</taxon>
        <taxon>Rattus</taxon>
    </lineage>
</organism>
<gene>
    <name evidence="2" type="ORF">rCG_25391</name>
</gene>
<protein>
    <submittedName>
        <fullName evidence="2">RCG25391</fullName>
    </submittedName>
</protein>